<dbReference type="PANTHER" id="PTHR34821">
    <property type="entry name" value="INNER MEMBRANE PROTEIN YDCZ"/>
    <property type="match status" value="1"/>
</dbReference>
<sequence>MTTSNTPEAAAPPPRSRRVAVVVWTAAVVFGGSLMGVQARMNGELATVSGDWSWAALVSFGGGLMLLAFAAMTSKRRALALPRIVAAVRQGRLAWWHTIAGLSGALFVVVQATVAPVLGVAILTIAFVAGQTIGGLAADRFGFGAGGVERISVPRLAGGALVVVAVLVSVAGRLEGGFAWWLLILPVISGFFVAFQQAFNGRVRVQTDVFAATLGNFFIGTMALALVFAVHGALVAGPFDWFGAPWYVYLGGVAGVIGVPIAAVAVGTIGVLRLALALVTGQLVGSLVLDLTLPLATTAVTAWTYVGLALAFVAIVITSVRWGRR</sequence>
<dbReference type="OrthoDB" id="6463253at2"/>
<proteinExistence type="predicted"/>
<dbReference type="PANTHER" id="PTHR34821:SF2">
    <property type="entry name" value="INNER MEMBRANE PROTEIN YDCZ"/>
    <property type="match status" value="1"/>
</dbReference>
<feature type="transmembrane region" description="Helical" evidence="1">
    <location>
        <begin position="246"/>
        <end position="267"/>
    </location>
</feature>
<feature type="transmembrane region" description="Helical" evidence="1">
    <location>
        <begin position="21"/>
        <end position="40"/>
    </location>
</feature>
<dbReference type="AlphaFoldDB" id="A0A6H9WHP4"/>
<dbReference type="RefSeq" id="WP_158027367.1">
    <property type="nucleotide sequence ID" value="NZ_BMHG01000001.1"/>
</dbReference>
<reference evidence="2 3" key="1">
    <citation type="submission" date="2019-09" db="EMBL/GenBank/DDBJ databases">
        <title>Phylogeny of genus Pseudoclavibacter and closely related genus.</title>
        <authorList>
            <person name="Li Y."/>
        </authorList>
    </citation>
    <scope>NUCLEOTIDE SEQUENCE [LARGE SCALE GENOMIC DNA]</scope>
    <source>
        <strain evidence="2 3">EGI 60007</strain>
    </source>
</reference>
<name>A0A6H9WHP4_9MICO</name>
<dbReference type="EMBL" id="WBJY01000001">
    <property type="protein sequence ID" value="KAB1648813.1"/>
    <property type="molecule type" value="Genomic_DNA"/>
</dbReference>
<evidence type="ECO:0000313" key="2">
    <source>
        <dbReference type="EMBL" id="KAB1648813.1"/>
    </source>
</evidence>
<feature type="transmembrane region" description="Helical" evidence="1">
    <location>
        <begin position="120"/>
        <end position="141"/>
    </location>
</feature>
<feature type="transmembrane region" description="Helical" evidence="1">
    <location>
        <begin position="302"/>
        <end position="322"/>
    </location>
</feature>
<dbReference type="GO" id="GO:0005886">
    <property type="term" value="C:plasma membrane"/>
    <property type="evidence" value="ECO:0007669"/>
    <property type="project" value="TreeGrafter"/>
</dbReference>
<feature type="transmembrane region" description="Helical" evidence="1">
    <location>
        <begin position="178"/>
        <end position="199"/>
    </location>
</feature>
<keyword evidence="1" id="KW-0472">Membrane</keyword>
<comment type="caution">
    <text evidence="2">The sequence shown here is derived from an EMBL/GenBank/DDBJ whole genome shotgun (WGS) entry which is preliminary data.</text>
</comment>
<evidence type="ECO:0000256" key="1">
    <source>
        <dbReference type="SAM" id="Phobius"/>
    </source>
</evidence>
<protein>
    <submittedName>
        <fullName evidence="2">DMT family transporter</fullName>
    </submittedName>
</protein>
<feature type="transmembrane region" description="Helical" evidence="1">
    <location>
        <begin position="211"/>
        <end position="234"/>
    </location>
</feature>
<keyword evidence="1" id="KW-1133">Transmembrane helix</keyword>
<feature type="transmembrane region" description="Helical" evidence="1">
    <location>
        <begin position="153"/>
        <end position="172"/>
    </location>
</feature>
<evidence type="ECO:0000313" key="3">
    <source>
        <dbReference type="Proteomes" id="UP000431744"/>
    </source>
</evidence>
<accession>A0A6H9WHP4</accession>
<feature type="transmembrane region" description="Helical" evidence="1">
    <location>
        <begin position="93"/>
        <end position="114"/>
    </location>
</feature>
<dbReference type="Pfam" id="PF04657">
    <property type="entry name" value="DMT_YdcZ"/>
    <property type="match status" value="2"/>
</dbReference>
<dbReference type="InterPro" id="IPR006750">
    <property type="entry name" value="YdcZ"/>
</dbReference>
<gene>
    <name evidence="2" type="ORF">F8O04_00460</name>
</gene>
<organism evidence="2 3">
    <name type="scientific">Pseudoclavibacter endophyticus</name>
    <dbReference type="NCBI Taxonomy" id="1778590"/>
    <lineage>
        <taxon>Bacteria</taxon>
        <taxon>Bacillati</taxon>
        <taxon>Actinomycetota</taxon>
        <taxon>Actinomycetes</taxon>
        <taxon>Micrococcales</taxon>
        <taxon>Microbacteriaceae</taxon>
        <taxon>Pseudoclavibacter</taxon>
    </lineage>
</organism>
<keyword evidence="1" id="KW-0812">Transmembrane</keyword>
<keyword evidence="3" id="KW-1185">Reference proteome</keyword>
<dbReference type="Proteomes" id="UP000431744">
    <property type="component" value="Unassembled WGS sequence"/>
</dbReference>
<feature type="transmembrane region" description="Helical" evidence="1">
    <location>
        <begin position="274"/>
        <end position="296"/>
    </location>
</feature>
<feature type="transmembrane region" description="Helical" evidence="1">
    <location>
        <begin position="52"/>
        <end position="72"/>
    </location>
</feature>